<comment type="caution">
    <text evidence="2">The sequence shown here is derived from an EMBL/GenBank/DDBJ whole genome shotgun (WGS) entry which is preliminary data.</text>
</comment>
<evidence type="ECO:0000313" key="3">
    <source>
        <dbReference type="Proteomes" id="UP000770717"/>
    </source>
</evidence>
<dbReference type="AlphaFoldDB" id="A0A8J6EYI1"/>
<reference evidence="2" key="1">
    <citation type="thesis" date="2020" institute="ProQuest LLC" country="789 East Eisenhower Parkway, Ann Arbor, MI, USA">
        <title>Comparative Genomics and Chromosome Evolution.</title>
        <authorList>
            <person name="Mudd A.B."/>
        </authorList>
    </citation>
    <scope>NUCLEOTIDE SEQUENCE</scope>
    <source>
        <strain evidence="2">HN-11 Male</strain>
        <tissue evidence="2">Kidney and liver</tissue>
    </source>
</reference>
<sequence length="118" mass="14242">MRHQRQQKTLQQSQTLLKKSQRKAHQSWKCWTELQNLCTLLTLKRKVWKFHHHPDQTPCQDLLWTFLRHLSFQDMLGLLHSPTASFFLVDKDTYVPVHYSIYCFRVCLMSIWLVVMLA</sequence>
<proteinExistence type="predicted"/>
<feature type="transmembrane region" description="Helical" evidence="1">
    <location>
        <begin position="99"/>
        <end position="117"/>
    </location>
</feature>
<evidence type="ECO:0000256" key="1">
    <source>
        <dbReference type="SAM" id="Phobius"/>
    </source>
</evidence>
<keyword evidence="1" id="KW-0812">Transmembrane</keyword>
<keyword evidence="1" id="KW-0472">Membrane</keyword>
<dbReference type="Proteomes" id="UP000770717">
    <property type="component" value="Unassembled WGS sequence"/>
</dbReference>
<accession>A0A8J6EYI1</accession>
<dbReference type="EMBL" id="WNTK01000009">
    <property type="protein sequence ID" value="KAG9478122.1"/>
    <property type="molecule type" value="Genomic_DNA"/>
</dbReference>
<organism evidence="2 3">
    <name type="scientific">Eleutherodactylus coqui</name>
    <name type="common">Puerto Rican coqui</name>
    <dbReference type="NCBI Taxonomy" id="57060"/>
    <lineage>
        <taxon>Eukaryota</taxon>
        <taxon>Metazoa</taxon>
        <taxon>Chordata</taxon>
        <taxon>Craniata</taxon>
        <taxon>Vertebrata</taxon>
        <taxon>Euteleostomi</taxon>
        <taxon>Amphibia</taxon>
        <taxon>Batrachia</taxon>
        <taxon>Anura</taxon>
        <taxon>Neobatrachia</taxon>
        <taxon>Hyloidea</taxon>
        <taxon>Eleutherodactylidae</taxon>
        <taxon>Eleutherodactylinae</taxon>
        <taxon>Eleutherodactylus</taxon>
        <taxon>Eleutherodactylus</taxon>
    </lineage>
</organism>
<keyword evidence="1" id="KW-1133">Transmembrane helix</keyword>
<name>A0A8J6EYI1_ELECQ</name>
<gene>
    <name evidence="2" type="ORF">GDO78_013238</name>
</gene>
<protein>
    <submittedName>
        <fullName evidence="2">Uncharacterized protein</fullName>
    </submittedName>
</protein>
<keyword evidence="3" id="KW-1185">Reference proteome</keyword>
<evidence type="ECO:0000313" key="2">
    <source>
        <dbReference type="EMBL" id="KAG9478122.1"/>
    </source>
</evidence>